<evidence type="ECO:0000256" key="3">
    <source>
        <dbReference type="ARBA" id="ARBA00022729"/>
    </source>
</evidence>
<dbReference type="AlphaFoldDB" id="A0A935Q319"/>
<dbReference type="InterPro" id="IPR028081">
    <property type="entry name" value="Leu-bd"/>
</dbReference>
<gene>
    <name evidence="7" type="ORF">IPJ27_22170</name>
</gene>
<feature type="compositionally biased region" description="Pro residues" evidence="5">
    <location>
        <begin position="207"/>
        <end position="223"/>
    </location>
</feature>
<organism evidence="7 8">
    <name type="scientific">Candidatus Accumulibacter proximus</name>
    <dbReference type="NCBI Taxonomy" id="2954385"/>
    <lineage>
        <taxon>Bacteria</taxon>
        <taxon>Pseudomonadati</taxon>
        <taxon>Pseudomonadota</taxon>
        <taxon>Betaproteobacteria</taxon>
        <taxon>Candidatus Accumulibacter</taxon>
    </lineage>
</organism>
<name>A0A935Q319_9PROT</name>
<dbReference type="Gene3D" id="3.40.50.2300">
    <property type="match status" value="2"/>
</dbReference>
<dbReference type="PANTHER" id="PTHR47235:SF1">
    <property type="entry name" value="BLR6548 PROTEIN"/>
    <property type="match status" value="1"/>
</dbReference>
<evidence type="ECO:0000256" key="1">
    <source>
        <dbReference type="ARBA" id="ARBA00010062"/>
    </source>
</evidence>
<dbReference type="SUPFAM" id="SSF53822">
    <property type="entry name" value="Periplasmic binding protein-like I"/>
    <property type="match status" value="1"/>
</dbReference>
<evidence type="ECO:0000256" key="4">
    <source>
        <dbReference type="ARBA" id="ARBA00022970"/>
    </source>
</evidence>
<reference evidence="7 8" key="1">
    <citation type="submission" date="2020-10" db="EMBL/GenBank/DDBJ databases">
        <title>Connecting structure to function with the recovery of over 1000 high-quality activated sludge metagenome-assembled genomes encoding full-length rRNA genes using long-read sequencing.</title>
        <authorList>
            <person name="Singleton C.M."/>
            <person name="Petriglieri F."/>
            <person name="Kristensen J.M."/>
            <person name="Kirkegaard R.H."/>
            <person name="Michaelsen T.Y."/>
            <person name="Andersen M.H."/>
            <person name="Karst S.M."/>
            <person name="Dueholm M.S."/>
            <person name="Nielsen P.H."/>
            <person name="Albertsen M."/>
        </authorList>
    </citation>
    <scope>NUCLEOTIDE SEQUENCE [LARGE SCALE GENOMIC DNA]</scope>
    <source>
        <strain evidence="7">EsbW_18-Q3-R4-48_BATAC.285</strain>
    </source>
</reference>
<evidence type="ECO:0000256" key="5">
    <source>
        <dbReference type="SAM" id="MobiDB-lite"/>
    </source>
</evidence>
<keyword evidence="3" id="KW-0732">Signal</keyword>
<comment type="caution">
    <text evidence="7">The sequence shown here is derived from an EMBL/GenBank/DDBJ whole genome shotgun (WGS) entry which is preliminary data.</text>
</comment>
<dbReference type="PRINTS" id="PR00337">
    <property type="entry name" value="LEUILEVALBP"/>
</dbReference>
<accession>A0A935Q319</accession>
<dbReference type="InterPro" id="IPR000709">
    <property type="entry name" value="Leu_Ile_Val-bd"/>
</dbReference>
<feature type="domain" description="Leucine-binding protein" evidence="6">
    <location>
        <begin position="28"/>
        <end position="180"/>
    </location>
</feature>
<evidence type="ECO:0000313" key="7">
    <source>
        <dbReference type="EMBL" id="MBK7677239.1"/>
    </source>
</evidence>
<dbReference type="Pfam" id="PF13458">
    <property type="entry name" value="Peripla_BP_6"/>
    <property type="match status" value="1"/>
</dbReference>
<dbReference type="EMBL" id="JADJMH010000034">
    <property type="protein sequence ID" value="MBK7677239.1"/>
    <property type="molecule type" value="Genomic_DNA"/>
</dbReference>
<evidence type="ECO:0000259" key="6">
    <source>
        <dbReference type="Pfam" id="PF13458"/>
    </source>
</evidence>
<feature type="compositionally biased region" description="Basic and acidic residues" evidence="5">
    <location>
        <begin position="194"/>
        <end position="203"/>
    </location>
</feature>
<dbReference type="Proteomes" id="UP000697998">
    <property type="component" value="Unassembled WGS sequence"/>
</dbReference>
<sequence>MKQISLPRNVLAVVLFVLAPLVAIAGDIVVGQVAALSGPLSPTGTHMRAGVKLCFDAVNAEGGIHGARIRLVTRDDGYKTEETVRLARDMLRESQPLAFIGFVGTGNVEAMLERKVLSEAGIPLIAIRSGAESLVRRNDPFLFLTRASYAEEIEKITDQYATTGYTRFAVLYQDDAFGQGRCSVPNRRSGNPADHWKPRDPTRRTPPTSPPPSRPLLPPNRRR</sequence>
<evidence type="ECO:0000313" key="8">
    <source>
        <dbReference type="Proteomes" id="UP000697998"/>
    </source>
</evidence>
<dbReference type="GO" id="GO:0006865">
    <property type="term" value="P:amino acid transport"/>
    <property type="evidence" value="ECO:0007669"/>
    <property type="project" value="UniProtKB-KW"/>
</dbReference>
<dbReference type="InterPro" id="IPR028082">
    <property type="entry name" value="Peripla_BP_I"/>
</dbReference>
<keyword evidence="4" id="KW-0029">Amino-acid transport</keyword>
<keyword evidence="2" id="KW-0813">Transport</keyword>
<feature type="region of interest" description="Disordered" evidence="5">
    <location>
        <begin position="181"/>
        <end position="223"/>
    </location>
</feature>
<dbReference type="PANTHER" id="PTHR47235">
    <property type="entry name" value="BLR6548 PROTEIN"/>
    <property type="match status" value="1"/>
</dbReference>
<proteinExistence type="inferred from homology"/>
<comment type="similarity">
    <text evidence="1">Belongs to the leucine-binding protein family.</text>
</comment>
<protein>
    <submittedName>
        <fullName evidence="7">ABC transporter substrate-binding protein</fullName>
    </submittedName>
</protein>
<evidence type="ECO:0000256" key="2">
    <source>
        <dbReference type="ARBA" id="ARBA00022448"/>
    </source>
</evidence>